<reference evidence="2 3" key="1">
    <citation type="journal article" date="2010" name="Cell">
        <title>The genome of Naegleria gruberi illuminates early eukaryotic versatility.</title>
        <authorList>
            <person name="Fritz-Laylin L.K."/>
            <person name="Prochnik S.E."/>
            <person name="Ginger M.L."/>
            <person name="Dacks J.B."/>
            <person name="Carpenter M.L."/>
            <person name="Field M.C."/>
            <person name="Kuo A."/>
            <person name="Paredez A."/>
            <person name="Chapman J."/>
            <person name="Pham J."/>
            <person name="Shu S."/>
            <person name="Neupane R."/>
            <person name="Cipriano M."/>
            <person name="Mancuso J."/>
            <person name="Tu H."/>
            <person name="Salamov A."/>
            <person name="Lindquist E."/>
            <person name="Shapiro H."/>
            <person name="Lucas S."/>
            <person name="Grigoriev I.V."/>
            <person name="Cande W.Z."/>
            <person name="Fulton C."/>
            <person name="Rokhsar D.S."/>
            <person name="Dawson S.C."/>
        </authorList>
    </citation>
    <scope>NUCLEOTIDE SEQUENCE [LARGE SCALE GENOMIC DNA]</scope>
    <source>
        <strain evidence="2 3">NEG-M</strain>
    </source>
</reference>
<dbReference type="RefSeq" id="XP_002673053.1">
    <property type="nucleotide sequence ID" value="XM_002673007.1"/>
</dbReference>
<gene>
    <name evidence="2" type="ORF">NAEGRDRAFT_51862</name>
</gene>
<keyword evidence="3" id="KW-1185">Reference proteome</keyword>
<name>D2VSA5_NAEGR</name>
<dbReference type="OMA" id="CHTTCHK"/>
<dbReference type="Proteomes" id="UP000006671">
    <property type="component" value="Unassembled WGS sequence"/>
</dbReference>
<protein>
    <submittedName>
        <fullName evidence="2">Predicted protein</fullName>
    </submittedName>
</protein>
<sequence length="178" mass="20118">MAKVSTGFLIEDGSGSSPLYLMCHTTCHKKPPKQPILPSETDEKWTVPKGIIDESNSSQVGDDIEIETAIRELKEETGIDLIGNEVLRKEFYDPFLSKTLKFNLHKEYKIKAKVIRIYLLKDSKGLIKSQYDTSAMKCTSLIDIDHPLKGFPEVDAFLWVTKAQASRIALKSQKVLFK</sequence>
<dbReference type="InParanoid" id="D2VSA5"/>
<dbReference type="SUPFAM" id="SSF55811">
    <property type="entry name" value="Nudix"/>
    <property type="match status" value="1"/>
</dbReference>
<dbReference type="EMBL" id="GG738893">
    <property type="protein sequence ID" value="EFC40309.1"/>
    <property type="molecule type" value="Genomic_DNA"/>
</dbReference>
<evidence type="ECO:0000313" key="2">
    <source>
        <dbReference type="EMBL" id="EFC40309.1"/>
    </source>
</evidence>
<dbReference type="GeneID" id="8854821"/>
<dbReference type="KEGG" id="ngr:NAEGRDRAFT_51862"/>
<dbReference type="Pfam" id="PF00293">
    <property type="entry name" value="NUDIX"/>
    <property type="match status" value="1"/>
</dbReference>
<evidence type="ECO:0000259" key="1">
    <source>
        <dbReference type="PROSITE" id="PS51462"/>
    </source>
</evidence>
<dbReference type="Gene3D" id="3.90.79.10">
    <property type="entry name" value="Nucleoside Triphosphate Pyrophosphohydrolase"/>
    <property type="match status" value="1"/>
</dbReference>
<dbReference type="OrthoDB" id="276276at2759"/>
<dbReference type="InterPro" id="IPR015797">
    <property type="entry name" value="NUDIX_hydrolase-like_dom_sf"/>
</dbReference>
<feature type="domain" description="Nudix hydrolase" evidence="1">
    <location>
        <begin position="1"/>
        <end position="178"/>
    </location>
</feature>
<dbReference type="PROSITE" id="PS51462">
    <property type="entry name" value="NUDIX"/>
    <property type="match status" value="1"/>
</dbReference>
<proteinExistence type="predicted"/>
<dbReference type="InterPro" id="IPR000086">
    <property type="entry name" value="NUDIX_hydrolase_dom"/>
</dbReference>
<dbReference type="VEuPathDB" id="AmoebaDB:NAEGRDRAFT_51862"/>
<dbReference type="AlphaFoldDB" id="D2VSA5"/>
<accession>D2VSA5</accession>
<evidence type="ECO:0000313" key="3">
    <source>
        <dbReference type="Proteomes" id="UP000006671"/>
    </source>
</evidence>
<organism evidence="3">
    <name type="scientific">Naegleria gruberi</name>
    <name type="common">Amoeba</name>
    <dbReference type="NCBI Taxonomy" id="5762"/>
    <lineage>
        <taxon>Eukaryota</taxon>
        <taxon>Discoba</taxon>
        <taxon>Heterolobosea</taxon>
        <taxon>Tetramitia</taxon>
        <taxon>Eutetramitia</taxon>
        <taxon>Vahlkampfiidae</taxon>
        <taxon>Naegleria</taxon>
    </lineage>
</organism>